<dbReference type="EMBL" id="JAABOO010000002">
    <property type="protein sequence ID" value="NER13331.1"/>
    <property type="molecule type" value="Genomic_DNA"/>
</dbReference>
<dbReference type="InterPro" id="IPR045444">
    <property type="entry name" value="DUF6503"/>
</dbReference>
<comment type="caution">
    <text evidence="1">The sequence shown here is derived from an EMBL/GenBank/DDBJ whole genome shotgun (WGS) entry which is preliminary data.</text>
</comment>
<keyword evidence="2" id="KW-1185">Reference proteome</keyword>
<gene>
    <name evidence="1" type="ORF">GWK08_07770</name>
</gene>
<name>A0A6P0UIY2_9FLAO</name>
<evidence type="ECO:0000313" key="2">
    <source>
        <dbReference type="Proteomes" id="UP000468581"/>
    </source>
</evidence>
<sequence length="253" mass="28960">MRSYLSLIGILLFVVSCKNKEENTTPDTALTANEIINRSIEVAGGENYKKADIAFGFRGRKYTATRTKAGKEMTRITEDNESGSVIKDVLLSDSFKRYIDDEQVEVADSMAVRYSNSVNSVHYFAYLPQGLNDKAVNKELLGEEKLKEVPYYKIRVSFDQEGGGTDFEDVFIYWVNKETFKIDYLAYEYHVDGGGLRLREAYNERYVGNLRFVDYNNYKPKDKNTKVEDLGHALEQEGLQLLSKIELTDIEVN</sequence>
<accession>A0A6P0UIY2</accession>
<organism evidence="1 2">
    <name type="scientific">Leptobacterium flavescens</name>
    <dbReference type="NCBI Taxonomy" id="472055"/>
    <lineage>
        <taxon>Bacteria</taxon>
        <taxon>Pseudomonadati</taxon>
        <taxon>Bacteroidota</taxon>
        <taxon>Flavobacteriia</taxon>
        <taxon>Flavobacteriales</taxon>
        <taxon>Flavobacteriaceae</taxon>
        <taxon>Leptobacterium</taxon>
    </lineage>
</organism>
<dbReference type="Proteomes" id="UP000468581">
    <property type="component" value="Unassembled WGS sequence"/>
</dbReference>
<proteinExistence type="predicted"/>
<dbReference type="AlphaFoldDB" id="A0A6P0UIY2"/>
<evidence type="ECO:0000313" key="1">
    <source>
        <dbReference type="EMBL" id="NER13331.1"/>
    </source>
</evidence>
<dbReference type="Pfam" id="PF20113">
    <property type="entry name" value="DUF6503"/>
    <property type="match status" value="1"/>
</dbReference>
<dbReference type="PROSITE" id="PS51257">
    <property type="entry name" value="PROKAR_LIPOPROTEIN"/>
    <property type="match status" value="1"/>
</dbReference>
<dbReference type="RefSeq" id="WP_163606374.1">
    <property type="nucleotide sequence ID" value="NZ_JAABOO010000002.1"/>
</dbReference>
<protein>
    <submittedName>
        <fullName evidence="1">Deoxyribose-phosphate aldolase</fullName>
    </submittedName>
</protein>
<reference evidence="1 2" key="1">
    <citation type="submission" date="2020-01" db="EMBL/GenBank/DDBJ databases">
        <title>Leptobacterium flavescens.</title>
        <authorList>
            <person name="Wang G."/>
        </authorList>
    </citation>
    <scope>NUCLEOTIDE SEQUENCE [LARGE SCALE GENOMIC DNA]</scope>
    <source>
        <strain evidence="1 2">KCTC 22160</strain>
    </source>
</reference>